<feature type="chain" id="PRO_5015501892" description="Helicase C-terminal domain-containing protein" evidence="1">
    <location>
        <begin position="22"/>
        <end position="53"/>
    </location>
</feature>
<proteinExistence type="predicted"/>
<evidence type="ECO:0000313" key="2">
    <source>
        <dbReference type="EMBL" id="PVH63212.1"/>
    </source>
</evidence>
<name>A0A2T8KM39_9POAL</name>
<evidence type="ECO:0000256" key="1">
    <source>
        <dbReference type="SAM" id="SignalP"/>
    </source>
</evidence>
<organism evidence="2">
    <name type="scientific">Panicum hallii</name>
    <dbReference type="NCBI Taxonomy" id="206008"/>
    <lineage>
        <taxon>Eukaryota</taxon>
        <taxon>Viridiplantae</taxon>
        <taxon>Streptophyta</taxon>
        <taxon>Embryophyta</taxon>
        <taxon>Tracheophyta</taxon>
        <taxon>Spermatophyta</taxon>
        <taxon>Magnoliopsida</taxon>
        <taxon>Liliopsida</taxon>
        <taxon>Poales</taxon>
        <taxon>Poaceae</taxon>
        <taxon>PACMAD clade</taxon>
        <taxon>Panicoideae</taxon>
        <taxon>Panicodae</taxon>
        <taxon>Paniceae</taxon>
        <taxon>Panicinae</taxon>
        <taxon>Panicum</taxon>
        <taxon>Panicum sect. Panicum</taxon>
    </lineage>
</organism>
<sequence length="53" mass="6150">MIKSWLKELVCFLSLWRTVKNLLSLENSLRNTHAKGGKCIVFTQTKRDADRLS</sequence>
<dbReference type="EMBL" id="CM008048">
    <property type="protein sequence ID" value="PVH63212.1"/>
    <property type="molecule type" value="Genomic_DNA"/>
</dbReference>
<dbReference type="AlphaFoldDB" id="A0A2T8KM39"/>
<reference evidence="2" key="1">
    <citation type="submission" date="2018-04" db="EMBL/GenBank/DDBJ databases">
        <title>WGS assembly of Panicum hallii.</title>
        <authorList>
            <person name="Lovell J."/>
            <person name="Jenkins J."/>
            <person name="Lowry D."/>
            <person name="Mamidi S."/>
            <person name="Sreedasyam A."/>
            <person name="Weng X."/>
            <person name="Barry K."/>
            <person name="Bonette J."/>
            <person name="Campitelli B."/>
            <person name="Daum C."/>
            <person name="Gordon S."/>
            <person name="Gould B."/>
            <person name="Lipzen A."/>
            <person name="Macqueen A."/>
            <person name="Palacio-Mejia J."/>
            <person name="Plott C."/>
            <person name="Shakirov E."/>
            <person name="Shu S."/>
            <person name="Yoshinaga Y."/>
            <person name="Zane M."/>
            <person name="Rokhsar D."/>
            <person name="Grimwood J."/>
            <person name="Schmutz J."/>
            <person name="Juenger T."/>
        </authorList>
    </citation>
    <scope>NUCLEOTIDE SEQUENCE [LARGE SCALE GENOMIC DNA]</scope>
    <source>
        <strain evidence="2">FIL2</strain>
    </source>
</reference>
<evidence type="ECO:0008006" key="3">
    <source>
        <dbReference type="Google" id="ProtNLM"/>
    </source>
</evidence>
<keyword evidence="1" id="KW-0732">Signal</keyword>
<accession>A0A2T8KM39</accession>
<feature type="signal peptide" evidence="1">
    <location>
        <begin position="1"/>
        <end position="21"/>
    </location>
</feature>
<dbReference type="Gramene" id="PVH63212">
    <property type="protein sequence ID" value="PVH63212"/>
    <property type="gene ID" value="PAHAL_3G494700"/>
</dbReference>
<gene>
    <name evidence="2" type="ORF">PAHAL_3G494700</name>
</gene>
<protein>
    <recommendedName>
        <fullName evidence="3">Helicase C-terminal domain-containing protein</fullName>
    </recommendedName>
</protein>
<dbReference type="Proteomes" id="UP000243499">
    <property type="component" value="Chromosome 3"/>
</dbReference>